<protein>
    <submittedName>
        <fullName evidence="4">Uncharacterized protein</fullName>
    </submittedName>
</protein>
<feature type="compositionally biased region" description="Basic and acidic residues" evidence="1">
    <location>
        <begin position="387"/>
        <end position="396"/>
    </location>
</feature>
<keyword evidence="3" id="KW-0732">Signal</keyword>
<feature type="region of interest" description="Disordered" evidence="1">
    <location>
        <begin position="70"/>
        <end position="101"/>
    </location>
</feature>
<proteinExistence type="predicted"/>
<keyword evidence="2" id="KW-0472">Membrane</keyword>
<feature type="compositionally biased region" description="Low complexity" evidence="1">
    <location>
        <begin position="78"/>
        <end position="99"/>
    </location>
</feature>
<gene>
    <name evidence="4" type="ORF">B0H66DRAFT_227555</name>
</gene>
<feature type="signal peptide" evidence="3">
    <location>
        <begin position="1"/>
        <end position="30"/>
    </location>
</feature>
<dbReference type="AlphaFoldDB" id="A0AAE0I3Z5"/>
<name>A0AAE0I3Z5_9PEZI</name>
<feature type="compositionally biased region" description="Basic and acidic residues" evidence="1">
    <location>
        <begin position="268"/>
        <end position="277"/>
    </location>
</feature>
<keyword evidence="2" id="KW-0812">Transmembrane</keyword>
<feature type="transmembrane region" description="Helical" evidence="2">
    <location>
        <begin position="236"/>
        <end position="259"/>
    </location>
</feature>
<evidence type="ECO:0000256" key="1">
    <source>
        <dbReference type="SAM" id="MobiDB-lite"/>
    </source>
</evidence>
<feature type="region of interest" description="Disordered" evidence="1">
    <location>
        <begin position="268"/>
        <end position="298"/>
    </location>
</feature>
<evidence type="ECO:0000313" key="5">
    <source>
        <dbReference type="Proteomes" id="UP001283341"/>
    </source>
</evidence>
<dbReference type="Proteomes" id="UP001283341">
    <property type="component" value="Unassembled WGS sequence"/>
</dbReference>
<feature type="region of interest" description="Disordered" evidence="1">
    <location>
        <begin position="386"/>
        <end position="465"/>
    </location>
</feature>
<sequence length="465" mass="48848">MLESRRISSSLLCLLLTFLLTCHLLPTTAANVVANRRSMGKVKAVPDPIRVWPQLRPSAATKRRTVLDEGQSVGAGGHTVSPTPTPTTGTMTTATSPGSCPTTPGVASALGRRASIDALATINSLSSALASATAVSQELVLSLEELQASAELLAASASSALLAASSAVSAAEASAAEAISAAQQSAASSLKEALAGGSSPSMSVTAGMPDRSTTRTQTDLELEAAAEDAGTSMIRVTVAVVVSIVVSALCSILGFYLFVRYRRTRRKRQEEQAEDRPATATGQQHPPAEQMHEEVEQSVTEALARAVVSYIEKEQMPAPVTINSEVVSGVAHNVSSPLRTVTTNDGCPVWPPPLHPPPPHPPPPPPVCSPLRENMYAVGRTVSVRSPRRESTDAVRRTISSRSARSPRIPRRGSERSIYEDIITSPLEPPTVPVRNPTRPGDGAGQDGRRDSNWPLPKAGGGDWV</sequence>
<comment type="caution">
    <text evidence="4">The sequence shown here is derived from an EMBL/GenBank/DDBJ whole genome shotgun (WGS) entry which is preliminary data.</text>
</comment>
<reference evidence="4" key="1">
    <citation type="journal article" date="2023" name="Mol. Phylogenet. Evol.">
        <title>Genome-scale phylogeny and comparative genomics of the fungal order Sordariales.</title>
        <authorList>
            <person name="Hensen N."/>
            <person name="Bonometti L."/>
            <person name="Westerberg I."/>
            <person name="Brannstrom I.O."/>
            <person name="Guillou S."/>
            <person name="Cros-Aarteil S."/>
            <person name="Calhoun S."/>
            <person name="Haridas S."/>
            <person name="Kuo A."/>
            <person name="Mondo S."/>
            <person name="Pangilinan J."/>
            <person name="Riley R."/>
            <person name="LaButti K."/>
            <person name="Andreopoulos B."/>
            <person name="Lipzen A."/>
            <person name="Chen C."/>
            <person name="Yan M."/>
            <person name="Daum C."/>
            <person name="Ng V."/>
            <person name="Clum A."/>
            <person name="Steindorff A."/>
            <person name="Ohm R.A."/>
            <person name="Martin F."/>
            <person name="Silar P."/>
            <person name="Natvig D.O."/>
            <person name="Lalanne C."/>
            <person name="Gautier V."/>
            <person name="Ament-Velasquez S.L."/>
            <person name="Kruys A."/>
            <person name="Hutchinson M.I."/>
            <person name="Powell A.J."/>
            <person name="Barry K."/>
            <person name="Miller A.N."/>
            <person name="Grigoriev I.V."/>
            <person name="Debuchy R."/>
            <person name="Gladieux P."/>
            <person name="Hiltunen Thoren M."/>
            <person name="Johannesson H."/>
        </authorList>
    </citation>
    <scope>NUCLEOTIDE SEQUENCE</scope>
    <source>
        <strain evidence="4">CBS 118394</strain>
    </source>
</reference>
<accession>A0AAE0I3Z5</accession>
<evidence type="ECO:0000313" key="4">
    <source>
        <dbReference type="EMBL" id="KAK3318193.1"/>
    </source>
</evidence>
<feature type="compositionally biased region" description="Low complexity" evidence="1">
    <location>
        <begin position="397"/>
        <end position="407"/>
    </location>
</feature>
<evidence type="ECO:0000256" key="2">
    <source>
        <dbReference type="SAM" id="Phobius"/>
    </source>
</evidence>
<reference evidence="4" key="2">
    <citation type="submission" date="2023-06" db="EMBL/GenBank/DDBJ databases">
        <authorList>
            <consortium name="Lawrence Berkeley National Laboratory"/>
            <person name="Haridas S."/>
            <person name="Hensen N."/>
            <person name="Bonometti L."/>
            <person name="Westerberg I."/>
            <person name="Brannstrom I.O."/>
            <person name="Guillou S."/>
            <person name="Cros-Aarteil S."/>
            <person name="Calhoun S."/>
            <person name="Kuo A."/>
            <person name="Mondo S."/>
            <person name="Pangilinan J."/>
            <person name="Riley R."/>
            <person name="Labutti K."/>
            <person name="Andreopoulos B."/>
            <person name="Lipzen A."/>
            <person name="Chen C."/>
            <person name="Yanf M."/>
            <person name="Daum C."/>
            <person name="Ng V."/>
            <person name="Clum A."/>
            <person name="Steindorff A."/>
            <person name="Ohm R."/>
            <person name="Martin F."/>
            <person name="Silar P."/>
            <person name="Natvig D."/>
            <person name="Lalanne C."/>
            <person name="Gautier V."/>
            <person name="Ament-Velasquez S.L."/>
            <person name="Kruys A."/>
            <person name="Hutchinson M.I."/>
            <person name="Powell A.J."/>
            <person name="Barry K."/>
            <person name="Miller A.N."/>
            <person name="Grigoriev I.V."/>
            <person name="Debuchy R."/>
            <person name="Gladieux P."/>
            <person name="Thoren M.H."/>
            <person name="Johannesson H."/>
        </authorList>
    </citation>
    <scope>NUCLEOTIDE SEQUENCE</scope>
    <source>
        <strain evidence="4">CBS 118394</strain>
    </source>
</reference>
<keyword evidence="5" id="KW-1185">Reference proteome</keyword>
<keyword evidence="2" id="KW-1133">Transmembrane helix</keyword>
<organism evidence="4 5">
    <name type="scientific">Apodospora peruviana</name>
    <dbReference type="NCBI Taxonomy" id="516989"/>
    <lineage>
        <taxon>Eukaryota</taxon>
        <taxon>Fungi</taxon>
        <taxon>Dikarya</taxon>
        <taxon>Ascomycota</taxon>
        <taxon>Pezizomycotina</taxon>
        <taxon>Sordariomycetes</taxon>
        <taxon>Sordariomycetidae</taxon>
        <taxon>Sordariales</taxon>
        <taxon>Lasiosphaeriaceae</taxon>
        <taxon>Apodospora</taxon>
    </lineage>
</organism>
<evidence type="ECO:0000256" key="3">
    <source>
        <dbReference type="SAM" id="SignalP"/>
    </source>
</evidence>
<feature type="region of interest" description="Disordered" evidence="1">
    <location>
        <begin position="192"/>
        <end position="216"/>
    </location>
</feature>
<feature type="chain" id="PRO_5042192451" evidence="3">
    <location>
        <begin position="31"/>
        <end position="465"/>
    </location>
</feature>
<dbReference type="EMBL" id="JAUEDM010000004">
    <property type="protein sequence ID" value="KAK3318193.1"/>
    <property type="molecule type" value="Genomic_DNA"/>
</dbReference>